<dbReference type="GO" id="GO:0005249">
    <property type="term" value="F:voltage-gated potassium channel activity"/>
    <property type="evidence" value="ECO:0007669"/>
    <property type="project" value="TreeGrafter"/>
</dbReference>
<comment type="subcellular location">
    <subcellularLocation>
        <location evidence="1">Cell membrane</location>
        <topology evidence="1">Single-pass membrane protein</topology>
    </subcellularLocation>
</comment>
<dbReference type="InterPro" id="IPR032675">
    <property type="entry name" value="LRR_dom_sf"/>
</dbReference>
<dbReference type="Pfam" id="PF13855">
    <property type="entry name" value="LRR_8"/>
    <property type="match status" value="1"/>
</dbReference>
<evidence type="ECO:0000256" key="2">
    <source>
        <dbReference type="ARBA" id="ARBA00022448"/>
    </source>
</evidence>
<dbReference type="InterPro" id="IPR001611">
    <property type="entry name" value="Leu-rich_rpt"/>
</dbReference>
<evidence type="ECO:0000256" key="10">
    <source>
        <dbReference type="ARBA" id="ARBA00023136"/>
    </source>
</evidence>
<keyword evidence="6" id="KW-0732">Signal</keyword>
<evidence type="ECO:0000256" key="13">
    <source>
        <dbReference type="SAM" id="MobiDB-lite"/>
    </source>
</evidence>
<keyword evidence="9" id="KW-0406">Ion transport</keyword>
<proteinExistence type="predicted"/>
<dbReference type="GeneTree" id="ENSGT00940000156906"/>
<keyword evidence="16" id="KW-1185">Reference proteome</keyword>
<evidence type="ECO:0000256" key="14">
    <source>
        <dbReference type="SAM" id="Phobius"/>
    </source>
</evidence>
<evidence type="ECO:0000256" key="6">
    <source>
        <dbReference type="ARBA" id="ARBA00022729"/>
    </source>
</evidence>
<keyword evidence="2" id="KW-0813">Transport</keyword>
<keyword evidence="4" id="KW-0433">Leucine-rich repeat</keyword>
<sequence>IIFIMTSFAAPSFFSFGNGSKCCPSKCSCEQKAVNCSMKALDKVPGSIPLTTRELILSYNKLVTLPVLEMSYLNELVYLDCSHNLLEMGLDFTFPGIVKLTYLDLSFNKLSFVTPYTFSQLNKLLLLNLSSNPKLVEVKDKAFDSNPLLRFVDMSDCALTYVGGELFKDLHNLHSLRLKGNPWNCDCSFLEFCNWIKKADVVYPGETFSQVRIPWGTKLHYLCLVHLDFQDFVFLGLMAICIFFGGTLVAWLVGLATVIYYHPVMKQLTSLFRPKASTPPSLQSGDVGGLLDPGAASASPDPTGSRGAVSDGPAEGNEVIPASGARAGSGPWLSPAGACCRGTCADWGSSGSGPRLGSDVA</sequence>
<dbReference type="GO" id="GO:0044325">
    <property type="term" value="F:transmembrane transporter binding"/>
    <property type="evidence" value="ECO:0007669"/>
    <property type="project" value="TreeGrafter"/>
</dbReference>
<dbReference type="Ensembl" id="ENSPMRT00000009615.1">
    <property type="protein sequence ID" value="ENSPMRP00000009001.1"/>
    <property type="gene ID" value="ENSPMRG00000006047.1"/>
</dbReference>
<keyword evidence="5 14" id="KW-0812">Transmembrane</keyword>
<dbReference type="GO" id="GO:0008076">
    <property type="term" value="C:voltage-gated potassium channel complex"/>
    <property type="evidence" value="ECO:0007669"/>
    <property type="project" value="TreeGrafter"/>
</dbReference>
<feature type="region of interest" description="Disordered" evidence="13">
    <location>
        <begin position="293"/>
        <end position="329"/>
    </location>
</feature>
<keyword evidence="8 14" id="KW-1133">Transmembrane helix</keyword>
<dbReference type="FunFam" id="3.80.10.10:FF:000015">
    <property type="entry name" value="Leucine rich repeat containing 38"/>
    <property type="match status" value="1"/>
</dbReference>
<evidence type="ECO:0000256" key="4">
    <source>
        <dbReference type="ARBA" id="ARBA00022614"/>
    </source>
</evidence>
<keyword evidence="7" id="KW-0677">Repeat</keyword>
<dbReference type="GO" id="GO:0099104">
    <property type="term" value="F:potassium channel activator activity"/>
    <property type="evidence" value="ECO:0007669"/>
    <property type="project" value="TreeGrafter"/>
</dbReference>
<dbReference type="AlphaFoldDB" id="A0A670IBC2"/>
<evidence type="ECO:0000256" key="7">
    <source>
        <dbReference type="ARBA" id="ARBA00022737"/>
    </source>
</evidence>
<keyword evidence="10 14" id="KW-0472">Membrane</keyword>
<dbReference type="PANTHER" id="PTHR46473:SF6">
    <property type="entry name" value="LEUCINE-RICH REPEAT-CONTAINING PROTEIN 52"/>
    <property type="match status" value="1"/>
</dbReference>
<evidence type="ECO:0008006" key="17">
    <source>
        <dbReference type="Google" id="ProtNLM"/>
    </source>
</evidence>
<evidence type="ECO:0000256" key="3">
    <source>
        <dbReference type="ARBA" id="ARBA00022475"/>
    </source>
</evidence>
<keyword evidence="3" id="KW-1003">Cell membrane</keyword>
<reference evidence="15 16" key="1">
    <citation type="journal article" date="2019" name="Proc. Natl. Acad. Sci. U.S.A.">
        <title>Regulatory changes in pterin and carotenoid genes underlie balanced color polymorphisms in the wall lizard.</title>
        <authorList>
            <person name="Andrade P."/>
            <person name="Pinho C."/>
            <person name="Perez I de Lanuza G."/>
            <person name="Afonso S."/>
            <person name="Brejcha J."/>
            <person name="Rubin C.J."/>
            <person name="Wallerman O."/>
            <person name="Pereira P."/>
            <person name="Sabatino S.J."/>
            <person name="Bellati A."/>
            <person name="Pellitteri-Rosa D."/>
            <person name="Bosakova Z."/>
            <person name="Bunikis I."/>
            <person name="Carretero M.A."/>
            <person name="Feiner N."/>
            <person name="Marsik P."/>
            <person name="Pauperio F."/>
            <person name="Salvi D."/>
            <person name="Soler L."/>
            <person name="While G.M."/>
            <person name="Uller T."/>
            <person name="Font E."/>
            <person name="Andersson L."/>
            <person name="Carneiro M."/>
        </authorList>
    </citation>
    <scope>NUCLEOTIDE SEQUENCE</scope>
</reference>
<name>A0A670IBC2_PODMU</name>
<evidence type="ECO:0000256" key="9">
    <source>
        <dbReference type="ARBA" id="ARBA00023065"/>
    </source>
</evidence>
<feature type="transmembrane region" description="Helical" evidence="14">
    <location>
        <begin position="232"/>
        <end position="261"/>
    </location>
</feature>
<dbReference type="SUPFAM" id="SSF52058">
    <property type="entry name" value="L domain-like"/>
    <property type="match status" value="1"/>
</dbReference>
<evidence type="ECO:0000313" key="15">
    <source>
        <dbReference type="Ensembl" id="ENSPMRP00000009001.1"/>
    </source>
</evidence>
<dbReference type="InterPro" id="IPR051432">
    <property type="entry name" value="KCNMA1_auxiliary"/>
</dbReference>
<keyword evidence="11" id="KW-1015">Disulfide bond</keyword>
<accession>A0A670IBC2</accession>
<reference evidence="15" key="2">
    <citation type="submission" date="2025-08" db="UniProtKB">
        <authorList>
            <consortium name="Ensembl"/>
        </authorList>
    </citation>
    <scope>IDENTIFICATION</scope>
</reference>
<dbReference type="Proteomes" id="UP000472272">
    <property type="component" value="Chromosome 6"/>
</dbReference>
<protein>
    <recommendedName>
        <fullName evidence="17">Leucine rich repeat containing 52</fullName>
    </recommendedName>
</protein>
<evidence type="ECO:0000256" key="11">
    <source>
        <dbReference type="ARBA" id="ARBA00023157"/>
    </source>
</evidence>
<organism evidence="15 16">
    <name type="scientific">Podarcis muralis</name>
    <name type="common">Wall lizard</name>
    <name type="synonym">Lacerta muralis</name>
    <dbReference type="NCBI Taxonomy" id="64176"/>
    <lineage>
        <taxon>Eukaryota</taxon>
        <taxon>Metazoa</taxon>
        <taxon>Chordata</taxon>
        <taxon>Craniata</taxon>
        <taxon>Vertebrata</taxon>
        <taxon>Euteleostomi</taxon>
        <taxon>Lepidosauria</taxon>
        <taxon>Squamata</taxon>
        <taxon>Bifurcata</taxon>
        <taxon>Unidentata</taxon>
        <taxon>Episquamata</taxon>
        <taxon>Laterata</taxon>
        <taxon>Lacertibaenia</taxon>
        <taxon>Lacertidae</taxon>
        <taxon>Podarcis</taxon>
    </lineage>
</organism>
<evidence type="ECO:0000313" key="16">
    <source>
        <dbReference type="Proteomes" id="UP000472272"/>
    </source>
</evidence>
<reference evidence="15" key="3">
    <citation type="submission" date="2025-09" db="UniProtKB">
        <authorList>
            <consortium name="Ensembl"/>
        </authorList>
    </citation>
    <scope>IDENTIFICATION</scope>
</reference>
<dbReference type="PROSITE" id="PS51450">
    <property type="entry name" value="LRR"/>
    <property type="match status" value="1"/>
</dbReference>
<dbReference type="Gene3D" id="3.80.10.10">
    <property type="entry name" value="Ribonuclease Inhibitor"/>
    <property type="match status" value="1"/>
</dbReference>
<evidence type="ECO:0000256" key="5">
    <source>
        <dbReference type="ARBA" id="ARBA00022692"/>
    </source>
</evidence>
<evidence type="ECO:0000256" key="12">
    <source>
        <dbReference type="ARBA" id="ARBA00023303"/>
    </source>
</evidence>
<evidence type="ECO:0000256" key="8">
    <source>
        <dbReference type="ARBA" id="ARBA00022989"/>
    </source>
</evidence>
<evidence type="ECO:0000256" key="1">
    <source>
        <dbReference type="ARBA" id="ARBA00004162"/>
    </source>
</evidence>
<keyword evidence="12" id="KW-0407">Ion channel</keyword>
<dbReference type="PANTHER" id="PTHR46473">
    <property type="entry name" value="GH08155P"/>
    <property type="match status" value="1"/>
</dbReference>